<gene>
    <name evidence="1" type="primary">ORF85116</name>
</gene>
<dbReference type="EMBL" id="HACG01026190">
    <property type="protein sequence ID" value="CEK73055.1"/>
    <property type="molecule type" value="Transcribed_RNA"/>
</dbReference>
<feature type="non-terminal residue" evidence="1">
    <location>
        <position position="68"/>
    </location>
</feature>
<accession>A0A0B6ZZ98</accession>
<evidence type="ECO:0000313" key="1">
    <source>
        <dbReference type="EMBL" id="CEK73055.1"/>
    </source>
</evidence>
<dbReference type="AlphaFoldDB" id="A0A0B6ZZ98"/>
<proteinExistence type="predicted"/>
<sequence>MLTRNKCWQKIDAPGLRRINMMHRPFTLRNWITDYRVTALPRRLGHAEKMYDMADNLRQTVAFIRESE</sequence>
<protein>
    <submittedName>
        <fullName evidence="1">Uncharacterized protein</fullName>
    </submittedName>
</protein>
<name>A0A0B6ZZ98_9EUPU</name>
<organism evidence="1">
    <name type="scientific">Arion vulgaris</name>
    <dbReference type="NCBI Taxonomy" id="1028688"/>
    <lineage>
        <taxon>Eukaryota</taxon>
        <taxon>Metazoa</taxon>
        <taxon>Spiralia</taxon>
        <taxon>Lophotrochozoa</taxon>
        <taxon>Mollusca</taxon>
        <taxon>Gastropoda</taxon>
        <taxon>Heterobranchia</taxon>
        <taxon>Euthyneura</taxon>
        <taxon>Panpulmonata</taxon>
        <taxon>Eupulmonata</taxon>
        <taxon>Stylommatophora</taxon>
        <taxon>Helicina</taxon>
        <taxon>Arionoidea</taxon>
        <taxon>Arionidae</taxon>
        <taxon>Arion</taxon>
    </lineage>
</organism>
<reference evidence="1" key="1">
    <citation type="submission" date="2014-12" db="EMBL/GenBank/DDBJ databases">
        <title>Insight into the proteome of Arion vulgaris.</title>
        <authorList>
            <person name="Aradska J."/>
            <person name="Bulat T."/>
            <person name="Smidak R."/>
            <person name="Sarate P."/>
            <person name="Gangsoo J."/>
            <person name="Sialana F."/>
            <person name="Bilban M."/>
            <person name="Lubec G."/>
        </authorList>
    </citation>
    <scope>NUCLEOTIDE SEQUENCE</scope>
    <source>
        <tissue evidence="1">Skin</tissue>
    </source>
</reference>